<dbReference type="AlphaFoldDB" id="A0A248KG02"/>
<protein>
    <recommendedName>
        <fullName evidence="1">PapC N-terminal domain-containing protein</fullName>
    </recommendedName>
</protein>
<dbReference type="Proteomes" id="UP000197098">
    <property type="component" value="Chromosome"/>
</dbReference>
<dbReference type="EMBL" id="CP022114">
    <property type="protein sequence ID" value="ASG62750.1"/>
    <property type="molecule type" value="Genomic_DNA"/>
</dbReference>
<dbReference type="InterPro" id="IPR037224">
    <property type="entry name" value="PapC_N_sf"/>
</dbReference>
<proteinExistence type="predicted"/>
<evidence type="ECO:0000313" key="3">
    <source>
        <dbReference type="Proteomes" id="UP000197098"/>
    </source>
</evidence>
<dbReference type="Pfam" id="PF13954">
    <property type="entry name" value="PapC_N"/>
    <property type="match status" value="1"/>
</dbReference>
<gene>
    <name evidence="2" type="ORF">CEW81_03910</name>
</gene>
<sequence length="101" mass="11198">MTSPVCGSGVCGSFRLPFCSRHRPFSFRRNSTLTRAFWPTILPPWRISPVLRRAGAAAGTYRVDIYLNDGYMTTRDVTFNAPEDGHGLMPCLTRGQLASMG</sequence>
<dbReference type="SUPFAM" id="SSF141729">
    <property type="entry name" value="FimD N-terminal domain-like"/>
    <property type="match status" value="1"/>
</dbReference>
<dbReference type="InterPro" id="IPR025885">
    <property type="entry name" value="PapC_N"/>
</dbReference>
<feature type="domain" description="PapC N-terminal" evidence="1">
    <location>
        <begin position="55"/>
        <end position="101"/>
    </location>
</feature>
<name>A0A248KG02_9ENTR</name>
<dbReference type="Gene3D" id="3.10.20.410">
    <property type="match status" value="1"/>
</dbReference>
<reference evidence="2 3" key="1">
    <citation type="submission" date="2017-06" db="EMBL/GenBank/DDBJ databases">
        <title>Origin of plasmid-mediated fosfomycin resistance gene fosA3.</title>
        <authorList>
            <person name="Ito R."/>
            <person name="Pacey M.P."/>
            <person name="Doi Y."/>
        </authorList>
    </citation>
    <scope>NUCLEOTIDE SEQUENCE [LARGE SCALE GENOMIC DNA]</scope>
    <source>
        <strain evidence="2 3">YDC799</strain>
    </source>
</reference>
<evidence type="ECO:0000313" key="2">
    <source>
        <dbReference type="EMBL" id="ASG62750.1"/>
    </source>
</evidence>
<accession>A0A248KG02</accession>
<evidence type="ECO:0000259" key="1">
    <source>
        <dbReference type="Pfam" id="PF13954"/>
    </source>
</evidence>
<organism evidence="2 3">
    <name type="scientific">Kluyvera genomosp. 3</name>
    <dbReference type="NCBI Taxonomy" id="2774055"/>
    <lineage>
        <taxon>Bacteria</taxon>
        <taxon>Pseudomonadati</taxon>
        <taxon>Pseudomonadota</taxon>
        <taxon>Gammaproteobacteria</taxon>
        <taxon>Enterobacterales</taxon>
        <taxon>Enterobacteriaceae</taxon>
        <taxon>Kluyvera</taxon>
    </lineage>
</organism>